<comment type="caution">
    <text evidence="2">The sequence shown here is derived from an EMBL/GenBank/DDBJ whole genome shotgun (WGS) entry which is preliminary data.</text>
</comment>
<keyword evidence="3" id="KW-1185">Reference proteome</keyword>
<reference evidence="3" key="1">
    <citation type="journal article" date="2017" name="Appl. Environ. Microbiol.">
        <title>Genomic Analysis of Calderihabitans maritimus KKC1, a Thermophilic, Hydrogenogenic, Carboxydotrophic Bacterium Isolated from Marine Sediment.</title>
        <authorList>
            <person name="Omae K."/>
            <person name="Yoneda Y."/>
            <person name="Fukuyama Y."/>
            <person name="Yoshida T."/>
            <person name="Sako Y."/>
        </authorList>
    </citation>
    <scope>NUCLEOTIDE SEQUENCE [LARGE SCALE GENOMIC DNA]</scope>
    <source>
        <strain evidence="3">KKC1</strain>
    </source>
</reference>
<dbReference type="Proteomes" id="UP000197032">
    <property type="component" value="Unassembled WGS sequence"/>
</dbReference>
<evidence type="ECO:0000256" key="1">
    <source>
        <dbReference type="SAM" id="MobiDB-lite"/>
    </source>
</evidence>
<name>A0A1Z5HWZ4_9FIRM</name>
<gene>
    <name evidence="2" type="ORF">KKC1_31530</name>
</gene>
<organism evidence="2 3">
    <name type="scientific">Calderihabitans maritimus</name>
    <dbReference type="NCBI Taxonomy" id="1246530"/>
    <lineage>
        <taxon>Bacteria</taxon>
        <taxon>Bacillati</taxon>
        <taxon>Bacillota</taxon>
        <taxon>Clostridia</taxon>
        <taxon>Neomoorellales</taxon>
        <taxon>Calderihabitantaceae</taxon>
        <taxon>Calderihabitans</taxon>
    </lineage>
</organism>
<evidence type="ECO:0000313" key="2">
    <source>
        <dbReference type="EMBL" id="GAW94034.1"/>
    </source>
</evidence>
<feature type="compositionally biased region" description="Basic and acidic residues" evidence="1">
    <location>
        <begin position="1"/>
        <end position="11"/>
    </location>
</feature>
<accession>A0A1Z5HWZ4</accession>
<proteinExistence type="predicted"/>
<dbReference type="AlphaFoldDB" id="A0A1Z5HWZ4"/>
<protein>
    <submittedName>
        <fullName evidence="2">Uncharacterized protein</fullName>
    </submittedName>
</protein>
<sequence>MGLSIPRREIQDTPETLGALSHPPPECHFFPVIIEPAS</sequence>
<evidence type="ECO:0000313" key="3">
    <source>
        <dbReference type="Proteomes" id="UP000197032"/>
    </source>
</evidence>
<dbReference type="EMBL" id="BDGJ01000197">
    <property type="protein sequence ID" value="GAW94034.1"/>
    <property type="molecule type" value="Genomic_DNA"/>
</dbReference>
<feature type="region of interest" description="Disordered" evidence="1">
    <location>
        <begin position="1"/>
        <end position="22"/>
    </location>
</feature>